<keyword evidence="7" id="KW-1185">Reference proteome</keyword>
<evidence type="ECO:0000313" key="6">
    <source>
        <dbReference type="EMBL" id="PWA52395.1"/>
    </source>
</evidence>
<name>A0A2U1LTS0_ARTAN</name>
<dbReference type="STRING" id="35608.A0A2U1LTS0"/>
<organism evidence="6 7">
    <name type="scientific">Artemisia annua</name>
    <name type="common">Sweet wormwood</name>
    <dbReference type="NCBI Taxonomy" id="35608"/>
    <lineage>
        <taxon>Eukaryota</taxon>
        <taxon>Viridiplantae</taxon>
        <taxon>Streptophyta</taxon>
        <taxon>Embryophyta</taxon>
        <taxon>Tracheophyta</taxon>
        <taxon>Spermatophyta</taxon>
        <taxon>Magnoliopsida</taxon>
        <taxon>eudicotyledons</taxon>
        <taxon>Gunneridae</taxon>
        <taxon>Pentapetalae</taxon>
        <taxon>asterids</taxon>
        <taxon>campanulids</taxon>
        <taxon>Asterales</taxon>
        <taxon>Asteraceae</taxon>
        <taxon>Asteroideae</taxon>
        <taxon>Anthemideae</taxon>
        <taxon>Artemisiinae</taxon>
        <taxon>Artemisia</taxon>
    </lineage>
</organism>
<dbReference type="OrthoDB" id="613763at2759"/>
<dbReference type="SUPFAM" id="SSF46785">
    <property type="entry name" value="Winged helix' DNA-binding domain"/>
    <property type="match status" value="1"/>
</dbReference>
<dbReference type="InterPro" id="IPR036388">
    <property type="entry name" value="WH-like_DNA-bd_sf"/>
</dbReference>
<proteinExistence type="inferred from homology"/>
<dbReference type="InterPro" id="IPR007832">
    <property type="entry name" value="RNA_pol_Rpc34"/>
</dbReference>
<dbReference type="PANTHER" id="PTHR12780">
    <property type="entry name" value="RNA POLYMERASE III DNA DIRECTED , 39KD SUBUNIT-RELATED"/>
    <property type="match status" value="1"/>
</dbReference>
<comment type="caution">
    <text evidence="6">The sequence shown here is derived from an EMBL/GenBank/DDBJ whole genome shotgun (WGS) entry which is preliminary data.</text>
</comment>
<comment type="similarity">
    <text evidence="2">Belongs to the eukaryotic RPC34/RPC39 RNA polymerase subunit family.</text>
</comment>
<dbReference type="InterPro" id="IPR016049">
    <property type="entry name" value="RNA_pol_Rpc34-like"/>
</dbReference>
<gene>
    <name evidence="6" type="ORF">CTI12_AA455210</name>
</gene>
<dbReference type="GO" id="GO:0006383">
    <property type="term" value="P:transcription by RNA polymerase III"/>
    <property type="evidence" value="ECO:0007669"/>
    <property type="project" value="InterPro"/>
</dbReference>
<keyword evidence="3" id="KW-0240">DNA-directed RNA polymerase</keyword>
<evidence type="ECO:0000256" key="4">
    <source>
        <dbReference type="ARBA" id="ARBA00023163"/>
    </source>
</evidence>
<evidence type="ECO:0000313" key="7">
    <source>
        <dbReference type="Proteomes" id="UP000245207"/>
    </source>
</evidence>
<evidence type="ECO:0000256" key="3">
    <source>
        <dbReference type="ARBA" id="ARBA00022478"/>
    </source>
</evidence>
<accession>A0A2U1LTS0</accession>
<evidence type="ECO:0000256" key="1">
    <source>
        <dbReference type="ARBA" id="ARBA00004123"/>
    </source>
</evidence>
<keyword evidence="6" id="KW-0238">DNA-binding</keyword>
<comment type="subcellular location">
    <subcellularLocation>
        <location evidence="1">Nucleus</location>
    </subcellularLocation>
</comment>
<dbReference type="EMBL" id="PKPP01007802">
    <property type="protein sequence ID" value="PWA52395.1"/>
    <property type="molecule type" value="Genomic_DNA"/>
</dbReference>
<protein>
    <submittedName>
        <fullName evidence="6">Winged helix-turn-helix DNA-binding domain, RNA polymerase Rpc34-like protein</fullName>
    </submittedName>
</protein>
<dbReference type="Gene3D" id="1.10.10.10">
    <property type="entry name" value="Winged helix-like DNA-binding domain superfamily/Winged helix DNA-binding domain"/>
    <property type="match status" value="1"/>
</dbReference>
<sequence>MSQSRNGPKQPALVTRDDRVVLNLIESKGDQAISVKNIQTETGLSQPTVKKCIKTLLTLKLIKEVRHVQAQKGLHYIAAKFMPTDDVTGGSWYVDGKLDAAFINQLKEICLKILKKLTVATSAGVYDFIKSNGLINNDQCTSGHISEILASMVLDNVIIEVKSTGLKEYHSIPIGNVCYRAAHDQGPKIGAMASLPCGMCPHFKMCTPDGRISPSTCDYFTKWLEY</sequence>
<dbReference type="Pfam" id="PF05158">
    <property type="entry name" value="RNA_pol_Rpc34"/>
    <property type="match status" value="2"/>
</dbReference>
<evidence type="ECO:0000256" key="2">
    <source>
        <dbReference type="ARBA" id="ARBA00011038"/>
    </source>
</evidence>
<evidence type="ECO:0000256" key="5">
    <source>
        <dbReference type="ARBA" id="ARBA00023242"/>
    </source>
</evidence>
<dbReference type="Proteomes" id="UP000245207">
    <property type="component" value="Unassembled WGS sequence"/>
</dbReference>
<dbReference type="AlphaFoldDB" id="A0A2U1LTS0"/>
<dbReference type="InterPro" id="IPR036390">
    <property type="entry name" value="WH_DNA-bd_sf"/>
</dbReference>
<reference evidence="6 7" key="1">
    <citation type="journal article" date="2018" name="Mol. Plant">
        <title>The genome of Artemisia annua provides insight into the evolution of Asteraceae family and artemisinin biosynthesis.</title>
        <authorList>
            <person name="Shen Q."/>
            <person name="Zhang L."/>
            <person name="Liao Z."/>
            <person name="Wang S."/>
            <person name="Yan T."/>
            <person name="Shi P."/>
            <person name="Liu M."/>
            <person name="Fu X."/>
            <person name="Pan Q."/>
            <person name="Wang Y."/>
            <person name="Lv Z."/>
            <person name="Lu X."/>
            <person name="Zhang F."/>
            <person name="Jiang W."/>
            <person name="Ma Y."/>
            <person name="Chen M."/>
            <person name="Hao X."/>
            <person name="Li L."/>
            <person name="Tang Y."/>
            <person name="Lv G."/>
            <person name="Zhou Y."/>
            <person name="Sun X."/>
            <person name="Brodelius P.E."/>
            <person name="Rose J.K.C."/>
            <person name="Tang K."/>
        </authorList>
    </citation>
    <scope>NUCLEOTIDE SEQUENCE [LARGE SCALE GENOMIC DNA]</scope>
    <source>
        <strain evidence="7">cv. Huhao1</strain>
        <tissue evidence="6">Leaf</tissue>
    </source>
</reference>
<keyword evidence="4" id="KW-0804">Transcription</keyword>
<keyword evidence="5" id="KW-0539">Nucleus</keyword>
<dbReference type="GO" id="GO:0003677">
    <property type="term" value="F:DNA binding"/>
    <property type="evidence" value="ECO:0007669"/>
    <property type="project" value="UniProtKB-KW"/>
</dbReference>
<dbReference type="GO" id="GO:0005666">
    <property type="term" value="C:RNA polymerase III complex"/>
    <property type="evidence" value="ECO:0007669"/>
    <property type="project" value="InterPro"/>
</dbReference>